<dbReference type="RefSeq" id="WP_332288956.1">
    <property type="nucleotide sequence ID" value="NZ_JAZIBG010000020.1"/>
</dbReference>
<dbReference type="InterPro" id="IPR053140">
    <property type="entry name" value="GDSL_Rv0518-like"/>
</dbReference>
<comment type="caution">
    <text evidence="2">The sequence shown here is derived from an EMBL/GenBank/DDBJ whole genome shotgun (WGS) entry which is preliminary data.</text>
</comment>
<dbReference type="SUPFAM" id="SSF52266">
    <property type="entry name" value="SGNH hydrolase"/>
    <property type="match status" value="1"/>
</dbReference>
<dbReference type="AlphaFoldDB" id="A0AAW9Q967"/>
<dbReference type="GO" id="GO:0016788">
    <property type="term" value="F:hydrolase activity, acting on ester bonds"/>
    <property type="evidence" value="ECO:0007669"/>
    <property type="project" value="UniProtKB-ARBA"/>
</dbReference>
<name>A0AAW9Q967_9BURK</name>
<evidence type="ECO:0000313" key="3">
    <source>
        <dbReference type="Proteomes" id="UP001336250"/>
    </source>
</evidence>
<dbReference type="PANTHER" id="PTHR43784:SF2">
    <property type="entry name" value="GDSL-LIKE LIPASE_ACYLHYDROLASE, PUTATIVE (AFU_ORTHOLOGUE AFUA_2G00820)-RELATED"/>
    <property type="match status" value="1"/>
</dbReference>
<evidence type="ECO:0000259" key="1">
    <source>
        <dbReference type="Pfam" id="PF13472"/>
    </source>
</evidence>
<dbReference type="Proteomes" id="UP001336250">
    <property type="component" value="Unassembled WGS sequence"/>
</dbReference>
<gene>
    <name evidence="2" type="ORF">V4F39_08855</name>
</gene>
<reference evidence="2 3" key="1">
    <citation type="submission" date="2024-02" db="EMBL/GenBank/DDBJ databases">
        <title>Genome sequence of Aquincola sp. MAHUQ-54.</title>
        <authorList>
            <person name="Huq M.A."/>
        </authorList>
    </citation>
    <scope>NUCLEOTIDE SEQUENCE [LARGE SCALE GENOMIC DNA]</scope>
    <source>
        <strain evidence="2 3">MAHUQ-54</strain>
    </source>
</reference>
<organism evidence="2 3">
    <name type="scientific">Aquincola agrisoli</name>
    <dbReference type="NCBI Taxonomy" id="3119538"/>
    <lineage>
        <taxon>Bacteria</taxon>
        <taxon>Pseudomonadati</taxon>
        <taxon>Pseudomonadota</taxon>
        <taxon>Betaproteobacteria</taxon>
        <taxon>Burkholderiales</taxon>
        <taxon>Sphaerotilaceae</taxon>
        <taxon>Aquincola</taxon>
    </lineage>
</organism>
<dbReference type="InterPro" id="IPR036514">
    <property type="entry name" value="SGNH_hydro_sf"/>
</dbReference>
<keyword evidence="3" id="KW-1185">Reference proteome</keyword>
<dbReference type="EMBL" id="JAZIBG010000020">
    <property type="protein sequence ID" value="MEF7614016.1"/>
    <property type="molecule type" value="Genomic_DNA"/>
</dbReference>
<dbReference type="InterPro" id="IPR013830">
    <property type="entry name" value="SGNH_hydro"/>
</dbReference>
<evidence type="ECO:0000313" key="2">
    <source>
        <dbReference type="EMBL" id="MEF7614016.1"/>
    </source>
</evidence>
<dbReference type="CDD" id="cd01830">
    <property type="entry name" value="XynE_like"/>
    <property type="match status" value="1"/>
</dbReference>
<accession>A0AAW9Q967</accession>
<proteinExistence type="predicted"/>
<dbReference type="PANTHER" id="PTHR43784">
    <property type="entry name" value="GDSL-LIKE LIPASE/ACYLHYDROLASE, PUTATIVE (AFU_ORTHOLOGUE AFUA_2G00820)-RELATED"/>
    <property type="match status" value="1"/>
</dbReference>
<dbReference type="Gene3D" id="3.40.50.1110">
    <property type="entry name" value="SGNH hydrolase"/>
    <property type="match status" value="1"/>
</dbReference>
<protein>
    <submittedName>
        <fullName evidence="2">SGNH/GDSL hydrolase family protein</fullName>
    </submittedName>
</protein>
<feature type="domain" description="SGNH hydrolase-type esterase" evidence="1">
    <location>
        <begin position="193"/>
        <end position="373"/>
    </location>
</feature>
<sequence>MALHAPAHAASRQDFYALGSWATPPVAAAPSDANRVNNQTLRQVLRLSLGGESIRVKLSNRYGSAPLVIQAAGIALRNGNERIIAGSGKALTFSGRESFTIPAYGELYSDWLTFAAGNLTELAIDVHIAADTSAGTSPLTLHNSRPSGQIVSYLAGGNQVGATVLPTEATRAAYYFITGVEVSNPRAPGAIVCFGDSITDGSQSSLYANARYPDYLANRVIYGSTIAPMGVVNLGIGGNRVLVGGTGASALARFDRDVLSLSGASHVIVLEGINDISGGNTAANIIRGHGQMIARARARGLKIYGATVTPYGNAPQPREDERLALNAWIRGSGAYDAVIDFDAAIRDPGNPRVMLARYDSGDSLHPNSAGYAAMANAIDLNLFAGPKLRR</sequence>
<dbReference type="Pfam" id="PF13472">
    <property type="entry name" value="Lipase_GDSL_2"/>
    <property type="match status" value="1"/>
</dbReference>
<keyword evidence="2" id="KW-0378">Hydrolase</keyword>